<gene>
    <name evidence="8" type="ORF">EVOR1521_LOCUS15298</name>
</gene>
<evidence type="ECO:0000256" key="5">
    <source>
        <dbReference type="SAM" id="MobiDB-lite"/>
    </source>
</evidence>
<feature type="compositionally biased region" description="Basic and acidic residues" evidence="5">
    <location>
        <begin position="23"/>
        <end position="32"/>
    </location>
</feature>
<feature type="transmembrane region" description="Helical" evidence="6">
    <location>
        <begin position="690"/>
        <end position="710"/>
    </location>
</feature>
<feature type="region of interest" description="Disordered" evidence="5">
    <location>
        <begin position="23"/>
        <end position="66"/>
    </location>
</feature>
<evidence type="ECO:0000256" key="2">
    <source>
        <dbReference type="ARBA" id="ARBA00022692"/>
    </source>
</evidence>
<keyword evidence="9" id="KW-1185">Reference proteome</keyword>
<dbReference type="PROSITE" id="PS50850">
    <property type="entry name" value="MFS"/>
    <property type="match status" value="1"/>
</dbReference>
<dbReference type="AlphaFoldDB" id="A0AA36ILI0"/>
<evidence type="ECO:0000256" key="1">
    <source>
        <dbReference type="ARBA" id="ARBA00004141"/>
    </source>
</evidence>
<dbReference type="PANTHER" id="PTHR11662:SF446">
    <property type="entry name" value="SODIUM-DEPENDENT PHOSPHATE TRANSPORT PROTEIN 1, CHLOROPLASTIC"/>
    <property type="match status" value="1"/>
</dbReference>
<feature type="transmembrane region" description="Helical" evidence="6">
    <location>
        <begin position="717"/>
        <end position="738"/>
    </location>
</feature>
<dbReference type="InterPro" id="IPR050382">
    <property type="entry name" value="MFS_Na/Anion_cotransporter"/>
</dbReference>
<evidence type="ECO:0000313" key="9">
    <source>
        <dbReference type="Proteomes" id="UP001178507"/>
    </source>
</evidence>
<dbReference type="InterPro" id="IPR036259">
    <property type="entry name" value="MFS_trans_sf"/>
</dbReference>
<feature type="transmembrane region" description="Helical" evidence="6">
    <location>
        <begin position="658"/>
        <end position="678"/>
    </location>
</feature>
<feature type="transmembrane region" description="Helical" evidence="6">
    <location>
        <begin position="776"/>
        <end position="797"/>
    </location>
</feature>
<dbReference type="InterPro" id="IPR011701">
    <property type="entry name" value="MFS"/>
</dbReference>
<dbReference type="Gene3D" id="1.20.1250.20">
    <property type="entry name" value="MFS general substrate transporter like domains"/>
    <property type="match status" value="2"/>
</dbReference>
<keyword evidence="4 6" id="KW-0472">Membrane</keyword>
<accession>A0AA36ILI0</accession>
<feature type="compositionally biased region" description="Basic and acidic residues" evidence="5">
    <location>
        <begin position="54"/>
        <end position="65"/>
    </location>
</feature>
<keyword evidence="2 6" id="KW-0812">Transmembrane</keyword>
<evidence type="ECO:0000256" key="4">
    <source>
        <dbReference type="ARBA" id="ARBA00023136"/>
    </source>
</evidence>
<evidence type="ECO:0000313" key="8">
    <source>
        <dbReference type="EMBL" id="CAJ1389740.1"/>
    </source>
</evidence>
<sequence>MFSDWLELQLDYAGGLWKDEQEETLRKADHSSGSDSDASGAEGAEEAPKVAPTRSEKEPEQELRRRSLLSWRRPEQAVSTEVDERAGCYISGRLLRVKGWALRKGARLEQRSAEVKDGEDGEVEFVWAEDGSSRSVKLRGSAVERFKLEAGEELFGLRVLPLQGEVLDLATATSVERELWVEALGRAAAQRPFVGSDASDAAGRLRVTLAEGALESRRAPAGLFCVVSCQDMSSRTVVKKPTKVPGAGHMVAFGEAFDFPILDDDPDALIRLELFTDGRRSGAGVAGGTCAGRVEVPLGCVGRNRCRELRLPLRDLARPRENSEVGFLKAWCRFDQSYGALLLPRPPRPAKPVLDVGGKGIREQFKELEAFMQEFEVFSSRFIYHCEVSRSLSLEYKRIVQWDAPLVTVLCLVGLTLLLGLFHEYMLPVAVLVLLAVMLWHRSIAFEEEPKERQPRRSRLSAVFKRPTEPGESTAEVKERYENERRLLLGRFTSRRLRLWDPPPWSDKEGRRAEPPTPYEDGVQYSWRVEARLDHGQGDTLGIAASAMARSIARDSRRLRAGVLLAVMLGILLKDLWICSFVLLPPALRGSARPPRDVAVHFGPSPKTVAQGQEEQGQEGWELVVLLCALGIMISYADRSNISIAIIGMAKDFEWDKAFEGTVLSAFFGGYAATQLLGGQLADALGAKGVLAAGLAVWSLATAATPWAAALGATPLLAVRLALGLGEGVAFPAVHSAIARLVPRSQQSSAVALVTAASYAGAGLAFLLVPGIIEQYGWQVSFLGFGGLALLWLPPWLATDFGARSSSLDLSVENLQTSFSATVKELLPLVTTREVLAICVAQYTNGFGLYGLLSWLPTFFSEQYGSSLSDLPFLTTVPYLLQAGVGLAVGGYADRQLAAGAPVGQLRKTLQAVGMLVPAVALLVAASPVAANSATVGGLLVDVGLAANALTLGAVSVNHLDVAPRHAGAIFGLGNTFATLAGLVSTPLTGAILDKTGSWELVFAVITLHYAALVNNSSESAKECDMPQQTPETVNGLTDAEGWRYARHFGREAPWRNTFQPQMFVRRRCYVGRPLNEGKPSKEPASFSGAEEPPRQASASRTPRPSLSPDAVRREPRRKGLGVRPCAHSFPRHVPAVPAALCFSAAADGVLDGLVRAQEEPVAGSDAPDAELRAALCAFAAAGLLAASHPLSLPSVYLRHLLGWPWSRSPHA</sequence>
<dbReference type="GO" id="GO:0016020">
    <property type="term" value="C:membrane"/>
    <property type="evidence" value="ECO:0007669"/>
    <property type="project" value="UniProtKB-SubCell"/>
</dbReference>
<dbReference type="EMBL" id="CAUJNA010001924">
    <property type="protein sequence ID" value="CAJ1389740.1"/>
    <property type="molecule type" value="Genomic_DNA"/>
</dbReference>
<feature type="transmembrane region" description="Helical" evidence="6">
    <location>
        <begin position="563"/>
        <end position="584"/>
    </location>
</feature>
<feature type="region of interest" description="Disordered" evidence="5">
    <location>
        <begin position="1075"/>
        <end position="1119"/>
    </location>
</feature>
<dbReference type="Pfam" id="PF07690">
    <property type="entry name" value="MFS_1"/>
    <property type="match status" value="1"/>
</dbReference>
<feature type="region of interest" description="Disordered" evidence="5">
    <location>
        <begin position="457"/>
        <end position="476"/>
    </location>
</feature>
<feature type="transmembrane region" description="Helical" evidence="6">
    <location>
        <begin position="399"/>
        <end position="419"/>
    </location>
</feature>
<keyword evidence="3 6" id="KW-1133">Transmembrane helix</keyword>
<dbReference type="PANTHER" id="PTHR11662">
    <property type="entry name" value="SOLUTE CARRIER FAMILY 17"/>
    <property type="match status" value="1"/>
</dbReference>
<dbReference type="Proteomes" id="UP001178507">
    <property type="component" value="Unassembled WGS sequence"/>
</dbReference>
<feature type="transmembrane region" description="Helical" evidence="6">
    <location>
        <begin position="750"/>
        <end position="769"/>
    </location>
</feature>
<evidence type="ECO:0000256" key="3">
    <source>
        <dbReference type="ARBA" id="ARBA00022989"/>
    </source>
</evidence>
<dbReference type="InterPro" id="IPR020846">
    <property type="entry name" value="MFS_dom"/>
</dbReference>
<comment type="caution">
    <text evidence="8">The sequence shown here is derived from an EMBL/GenBank/DDBJ whole genome shotgun (WGS) entry which is preliminary data.</text>
</comment>
<feature type="compositionally biased region" description="Low complexity" evidence="5">
    <location>
        <begin position="33"/>
        <end position="42"/>
    </location>
</feature>
<reference evidence="8" key="1">
    <citation type="submission" date="2023-08" db="EMBL/GenBank/DDBJ databases">
        <authorList>
            <person name="Chen Y."/>
            <person name="Shah S."/>
            <person name="Dougan E. K."/>
            <person name="Thang M."/>
            <person name="Chan C."/>
        </authorList>
    </citation>
    <scope>NUCLEOTIDE SEQUENCE</scope>
</reference>
<name>A0AA36ILI0_9DINO</name>
<protein>
    <recommendedName>
        <fullName evidence="7">Major facilitator superfamily (MFS) profile domain-containing protein</fullName>
    </recommendedName>
</protein>
<organism evidence="8 9">
    <name type="scientific">Effrenium voratum</name>
    <dbReference type="NCBI Taxonomy" id="2562239"/>
    <lineage>
        <taxon>Eukaryota</taxon>
        <taxon>Sar</taxon>
        <taxon>Alveolata</taxon>
        <taxon>Dinophyceae</taxon>
        <taxon>Suessiales</taxon>
        <taxon>Symbiodiniaceae</taxon>
        <taxon>Effrenium</taxon>
    </lineage>
</organism>
<feature type="domain" description="Major facilitator superfamily (MFS) profile" evidence="7">
    <location>
        <begin position="624"/>
        <end position="1022"/>
    </location>
</feature>
<evidence type="ECO:0000259" key="7">
    <source>
        <dbReference type="PROSITE" id="PS50850"/>
    </source>
</evidence>
<proteinExistence type="predicted"/>
<dbReference type="GO" id="GO:0022857">
    <property type="term" value="F:transmembrane transporter activity"/>
    <property type="evidence" value="ECO:0007669"/>
    <property type="project" value="InterPro"/>
</dbReference>
<dbReference type="SUPFAM" id="SSF103473">
    <property type="entry name" value="MFS general substrate transporter"/>
    <property type="match status" value="1"/>
</dbReference>
<evidence type="ECO:0000256" key="6">
    <source>
        <dbReference type="SAM" id="Phobius"/>
    </source>
</evidence>
<comment type="subcellular location">
    <subcellularLocation>
        <location evidence="1">Membrane</location>
        <topology evidence="1">Multi-pass membrane protein</topology>
    </subcellularLocation>
</comment>